<reference evidence="1 2" key="1">
    <citation type="submission" date="2019-07" db="EMBL/GenBank/DDBJ databases">
        <title>Genome sequencing of Bacteroides dorei iSURF_12.</title>
        <authorList>
            <person name="Sevigny J.L."/>
            <person name="Ruoff K.L."/>
            <person name="Price C.E."/>
            <person name="Valls R.A."/>
            <person name="O'Toole G.A."/>
        </authorList>
    </citation>
    <scope>NUCLEOTIDE SEQUENCE [LARGE SCALE GENOMIC DNA]</scope>
    <source>
        <strain evidence="1 2">ANK132K_1B</strain>
    </source>
</reference>
<sequence>MDSFIQRIIDSITSETHLISVVNNPDGFLSRPDTQEKILKESGLLLLPIESSIELRVRFELSDKNSGNKVCYIYDDVESILPDIMMHIYVAPTFKISKLLPACNEIVLLKAKNLTFNIASYIYKKKFTNTLTAQETIKLLEETDSIYGTDEETLKKELTRIPLKWEKVETIEKISYLLLSAIKNNLYDNIVSVLETINEDFQKFIDSKYASMINSSAIQRPKMVHKILPNILHQHSRTDKVALVVIDGMSYWQYLLLKRELSFLEIGTDDNQILSWIPSITKLSRQAIFRGESPVIEYNQSPKSESSLWIDFWTSSKQKAAKRLQTYEVGYIHGSLCLDNMQYRRIALVDTDLDEKMHSSSSNKELYLLTENWAHDTAKDIKELHENGYHIYITTDHGNVYTSPWRNLTSQEKTFLFEKESRGKRHLIYSKKEYLDRFISSNNDIENQLLSTEKWTNNSAVWRNLYSFNNNECITHGGSHFLEVVIPFITIKKK</sequence>
<dbReference type="EMBL" id="VOIF01000014">
    <property type="protein sequence ID" value="TWV70638.1"/>
    <property type="molecule type" value="Genomic_DNA"/>
</dbReference>
<dbReference type="GeneID" id="5304704"/>
<dbReference type="AlphaFoldDB" id="A0A5C6L6D2"/>
<gene>
    <name evidence="1" type="ORF">FSA04_12095</name>
</gene>
<dbReference type="RefSeq" id="WP_012055871.1">
    <property type="nucleotide sequence ID" value="NZ_VOIF01000014.1"/>
</dbReference>
<accession>A0A5C6L6D2</accession>
<dbReference type="Proteomes" id="UP000315833">
    <property type="component" value="Unassembled WGS sequence"/>
</dbReference>
<name>A0A5C6L6D2_9BACT</name>
<evidence type="ECO:0000313" key="1">
    <source>
        <dbReference type="EMBL" id="TWV70638.1"/>
    </source>
</evidence>
<organism evidence="1 2">
    <name type="scientific">Phocaeicola dorei</name>
    <dbReference type="NCBI Taxonomy" id="357276"/>
    <lineage>
        <taxon>Bacteria</taxon>
        <taxon>Pseudomonadati</taxon>
        <taxon>Bacteroidota</taxon>
        <taxon>Bacteroidia</taxon>
        <taxon>Bacteroidales</taxon>
        <taxon>Bacteroidaceae</taxon>
        <taxon>Phocaeicola</taxon>
    </lineage>
</organism>
<evidence type="ECO:0000313" key="2">
    <source>
        <dbReference type="Proteomes" id="UP000315833"/>
    </source>
</evidence>
<comment type="caution">
    <text evidence="1">The sequence shown here is derived from an EMBL/GenBank/DDBJ whole genome shotgun (WGS) entry which is preliminary data.</text>
</comment>
<protein>
    <submittedName>
        <fullName evidence="1">PglZ domain-containing protein</fullName>
    </submittedName>
</protein>
<dbReference type="Pfam" id="PF08665">
    <property type="entry name" value="PglZ"/>
    <property type="match status" value="1"/>
</dbReference>
<proteinExistence type="predicted"/>